<dbReference type="EMBL" id="CM004388">
    <property type="protein sequence ID" value="OAY57881.1"/>
    <property type="molecule type" value="Genomic_DNA"/>
</dbReference>
<name>A0A2C9WFV0_MANES</name>
<proteinExistence type="predicted"/>
<sequence length="75" mass="8866">MMIQFLSTIGDETTSHKLLLKIPSIKKHIPWFIKFRLLKVWQFVDEFQVKREQPNLFILIFSSDEQVCFVLNGGP</sequence>
<gene>
    <name evidence="1" type="ORF">MANES_02G132600</name>
</gene>
<reference evidence="1" key="1">
    <citation type="submission" date="2016-02" db="EMBL/GenBank/DDBJ databases">
        <title>WGS assembly of Manihot esculenta.</title>
        <authorList>
            <person name="Bredeson J.V."/>
            <person name="Prochnik S.E."/>
            <person name="Lyons J.B."/>
            <person name="Schmutz J."/>
            <person name="Grimwood J."/>
            <person name="Vrebalov J."/>
            <person name="Bart R.S."/>
            <person name="Amuge T."/>
            <person name="Ferguson M.E."/>
            <person name="Green R."/>
            <person name="Putnam N."/>
            <person name="Stites J."/>
            <person name="Rounsley S."/>
            <person name="Rokhsar D.S."/>
        </authorList>
    </citation>
    <scope>NUCLEOTIDE SEQUENCE [LARGE SCALE GENOMIC DNA]</scope>
    <source>
        <tissue evidence="1">Leaf</tissue>
    </source>
</reference>
<evidence type="ECO:0008006" key="2">
    <source>
        <dbReference type="Google" id="ProtNLM"/>
    </source>
</evidence>
<organism evidence="1">
    <name type="scientific">Manihot esculenta</name>
    <name type="common">Cassava</name>
    <name type="synonym">Jatropha manihot</name>
    <dbReference type="NCBI Taxonomy" id="3983"/>
    <lineage>
        <taxon>Eukaryota</taxon>
        <taxon>Viridiplantae</taxon>
        <taxon>Streptophyta</taxon>
        <taxon>Embryophyta</taxon>
        <taxon>Tracheophyta</taxon>
        <taxon>Spermatophyta</taxon>
        <taxon>Magnoliopsida</taxon>
        <taxon>eudicotyledons</taxon>
        <taxon>Gunneridae</taxon>
        <taxon>Pentapetalae</taxon>
        <taxon>rosids</taxon>
        <taxon>fabids</taxon>
        <taxon>Malpighiales</taxon>
        <taxon>Euphorbiaceae</taxon>
        <taxon>Crotonoideae</taxon>
        <taxon>Manihoteae</taxon>
        <taxon>Manihot</taxon>
    </lineage>
</organism>
<protein>
    <recommendedName>
        <fullName evidence="2">DUF4283 domain-containing protein</fullName>
    </recommendedName>
</protein>
<accession>A0A2C9WFV0</accession>
<dbReference type="AlphaFoldDB" id="A0A2C9WFV0"/>
<evidence type="ECO:0000313" key="1">
    <source>
        <dbReference type="EMBL" id="OAY57881.1"/>
    </source>
</evidence>